<dbReference type="EMBL" id="MFYX01000057">
    <property type="protein sequence ID" value="OGK05378.1"/>
    <property type="molecule type" value="Genomic_DNA"/>
</dbReference>
<accession>A0A1F7FFJ5</accession>
<evidence type="ECO:0000313" key="2">
    <source>
        <dbReference type="EMBL" id="OGK05378.1"/>
    </source>
</evidence>
<dbReference type="InterPro" id="IPR000257">
    <property type="entry name" value="Uroporphyrinogen_deCOase"/>
</dbReference>
<dbReference type="GO" id="GO:0004853">
    <property type="term" value="F:uroporphyrinogen decarboxylase activity"/>
    <property type="evidence" value="ECO:0007669"/>
    <property type="project" value="InterPro"/>
</dbReference>
<comment type="caution">
    <text evidence="2">The sequence shown here is derived from an EMBL/GenBank/DDBJ whole genome shotgun (WGS) entry which is preliminary data.</text>
</comment>
<reference evidence="2 3" key="1">
    <citation type="journal article" date="2016" name="Nat. Commun.">
        <title>Thousands of microbial genomes shed light on interconnected biogeochemical processes in an aquifer system.</title>
        <authorList>
            <person name="Anantharaman K."/>
            <person name="Brown C.T."/>
            <person name="Hug L.A."/>
            <person name="Sharon I."/>
            <person name="Castelle C.J."/>
            <person name="Probst A.J."/>
            <person name="Thomas B.C."/>
            <person name="Singh A."/>
            <person name="Wilkins M.J."/>
            <person name="Karaoz U."/>
            <person name="Brodie E.L."/>
            <person name="Williams K.H."/>
            <person name="Hubbard S.S."/>
            <person name="Banfield J.F."/>
        </authorList>
    </citation>
    <scope>NUCLEOTIDE SEQUENCE [LARGE SCALE GENOMIC DNA]</scope>
</reference>
<dbReference type="Gene3D" id="3.20.20.210">
    <property type="match status" value="1"/>
</dbReference>
<dbReference type="PANTHER" id="PTHR47099:SF1">
    <property type="entry name" value="METHYLCOBAMIDE:COM METHYLTRANSFERASE MTBA"/>
    <property type="match status" value="1"/>
</dbReference>
<dbReference type="InterPro" id="IPR052024">
    <property type="entry name" value="Methanogen_methyltrans"/>
</dbReference>
<dbReference type="GO" id="GO:0006779">
    <property type="term" value="P:porphyrin-containing compound biosynthetic process"/>
    <property type="evidence" value="ECO:0007669"/>
    <property type="project" value="InterPro"/>
</dbReference>
<dbReference type="InterPro" id="IPR038071">
    <property type="entry name" value="UROD/MetE-like_sf"/>
</dbReference>
<feature type="domain" description="Uroporphyrinogen decarboxylase (URO-D)" evidence="1">
    <location>
        <begin position="9"/>
        <end position="286"/>
    </location>
</feature>
<dbReference type="AlphaFoldDB" id="A0A1F7FFJ5"/>
<dbReference type="SUPFAM" id="SSF51726">
    <property type="entry name" value="UROD/MetE-like"/>
    <property type="match status" value="1"/>
</dbReference>
<name>A0A1F7FFJ5_UNCRA</name>
<organism evidence="2 3">
    <name type="scientific">Candidatus Raymondbacteria bacterium RIFOXYD12_FULL_49_13</name>
    <dbReference type="NCBI Taxonomy" id="1817890"/>
    <lineage>
        <taxon>Bacteria</taxon>
        <taxon>Raymondiibacteriota</taxon>
    </lineage>
</organism>
<dbReference type="Proteomes" id="UP000179243">
    <property type="component" value="Unassembled WGS sequence"/>
</dbReference>
<sequence length="327" mass="35058">MDFAPAVYEHAARLINKTPWEVSRSGSLLYDAHSEAFRCYRHSPVVIGIDIYNIEAEAYGAIIGEPEGAGVPAVSRPVCTSTNDIPSLKQYNPSVDGRMPMVLETAKRFAAAHPDADVRVPVSGPFSIAAALVGLNTLLCEAVTDPDDVRKALVHLAAAQEEFCRAIVNAGLGVSLFESAATPPLLSPDDFRGMELPALAGLIAAASATAGKPVPCIIGGNTAPIVESLLETGTMYVICPSETDQALFMKTMERYPDVVVRVNMDPKVLTLADIWKAFEEIDRIVELSAVRQHTCIGTGVLPYEAIPATVLKARDYALTRGRGIKRL</sequence>
<protein>
    <recommendedName>
        <fullName evidence="1">Uroporphyrinogen decarboxylase (URO-D) domain-containing protein</fullName>
    </recommendedName>
</protein>
<dbReference type="Pfam" id="PF01208">
    <property type="entry name" value="URO-D"/>
    <property type="match status" value="1"/>
</dbReference>
<evidence type="ECO:0000313" key="3">
    <source>
        <dbReference type="Proteomes" id="UP000179243"/>
    </source>
</evidence>
<proteinExistence type="predicted"/>
<dbReference type="PANTHER" id="PTHR47099">
    <property type="entry name" value="METHYLCOBAMIDE:COM METHYLTRANSFERASE MTBA"/>
    <property type="match status" value="1"/>
</dbReference>
<evidence type="ECO:0000259" key="1">
    <source>
        <dbReference type="Pfam" id="PF01208"/>
    </source>
</evidence>
<gene>
    <name evidence="2" type="ORF">A2519_03655</name>
</gene>